<keyword evidence="2" id="KW-1185">Reference proteome</keyword>
<protein>
    <submittedName>
        <fullName evidence="1">Uncharacterized protein</fullName>
    </submittedName>
</protein>
<sequence>MCISFLAKPLCTSTLHVQKEYRAASSGLQPDIDSESDHEQPAAALGAMVTGVWRWSGYDSPGLLPPRICAHMALRGLLIFFNTFGPSTLSGCGEHPSTSYSKMPVFHWAISVMMPPAAINISVIGGASQADFIAMICRL</sequence>
<reference evidence="1 2" key="1">
    <citation type="submission" date="2021-06" db="EMBL/GenBank/DDBJ databases">
        <title>Caerostris extrusa draft genome.</title>
        <authorList>
            <person name="Kono N."/>
            <person name="Arakawa K."/>
        </authorList>
    </citation>
    <scope>NUCLEOTIDE SEQUENCE [LARGE SCALE GENOMIC DNA]</scope>
</reference>
<accession>A0AAV4YAP5</accession>
<organism evidence="1 2">
    <name type="scientific">Caerostris extrusa</name>
    <name type="common">Bark spider</name>
    <name type="synonym">Caerostris bankana</name>
    <dbReference type="NCBI Taxonomy" id="172846"/>
    <lineage>
        <taxon>Eukaryota</taxon>
        <taxon>Metazoa</taxon>
        <taxon>Ecdysozoa</taxon>
        <taxon>Arthropoda</taxon>
        <taxon>Chelicerata</taxon>
        <taxon>Arachnida</taxon>
        <taxon>Araneae</taxon>
        <taxon>Araneomorphae</taxon>
        <taxon>Entelegynae</taxon>
        <taxon>Araneoidea</taxon>
        <taxon>Araneidae</taxon>
        <taxon>Caerostris</taxon>
    </lineage>
</organism>
<comment type="caution">
    <text evidence="1">The sequence shown here is derived from an EMBL/GenBank/DDBJ whole genome shotgun (WGS) entry which is preliminary data.</text>
</comment>
<dbReference type="AlphaFoldDB" id="A0AAV4YAP5"/>
<dbReference type="Proteomes" id="UP001054945">
    <property type="component" value="Unassembled WGS sequence"/>
</dbReference>
<evidence type="ECO:0000313" key="1">
    <source>
        <dbReference type="EMBL" id="GIZ04058.1"/>
    </source>
</evidence>
<proteinExistence type="predicted"/>
<evidence type="ECO:0000313" key="2">
    <source>
        <dbReference type="Proteomes" id="UP001054945"/>
    </source>
</evidence>
<name>A0AAV4YAP5_CAEEX</name>
<dbReference type="EMBL" id="BPLR01019028">
    <property type="protein sequence ID" value="GIZ04058.1"/>
    <property type="molecule type" value="Genomic_DNA"/>
</dbReference>
<gene>
    <name evidence="1" type="ORF">CEXT_559791</name>
</gene>